<organism evidence="1 2">
    <name type="scientific">Linnemannia gamsii</name>
    <dbReference type="NCBI Taxonomy" id="64522"/>
    <lineage>
        <taxon>Eukaryota</taxon>
        <taxon>Fungi</taxon>
        <taxon>Fungi incertae sedis</taxon>
        <taxon>Mucoromycota</taxon>
        <taxon>Mortierellomycotina</taxon>
        <taxon>Mortierellomycetes</taxon>
        <taxon>Mortierellales</taxon>
        <taxon>Mortierellaceae</taxon>
        <taxon>Linnemannia</taxon>
    </lineage>
</organism>
<dbReference type="EMBL" id="JAAAIM010000103">
    <property type="protein sequence ID" value="KAG0294871.1"/>
    <property type="molecule type" value="Genomic_DNA"/>
</dbReference>
<dbReference type="Proteomes" id="UP001194696">
    <property type="component" value="Unassembled WGS sequence"/>
</dbReference>
<comment type="caution">
    <text evidence="1">The sequence shown here is derived from an EMBL/GenBank/DDBJ whole genome shotgun (WGS) entry which is preliminary data.</text>
</comment>
<protein>
    <recommendedName>
        <fullName evidence="3">60S ribosomal protein L29</fullName>
    </recommendedName>
</protein>
<evidence type="ECO:0008006" key="3">
    <source>
        <dbReference type="Google" id="ProtNLM"/>
    </source>
</evidence>
<keyword evidence="2" id="KW-1185">Reference proteome</keyword>
<sequence length="83" mass="9593">MFKSSALPCATNIYTRHALRERQLWKNRRTQLLDKNTTHMLFKLASKYRPETRKENKLRRKAKKAAAAAAVNATNECDCVGQE</sequence>
<name>A0ABQ7KAT1_9FUNG</name>
<dbReference type="InterPro" id="IPR029064">
    <property type="entry name" value="Ribosomal_eL30-like_sf"/>
</dbReference>
<evidence type="ECO:0000313" key="2">
    <source>
        <dbReference type="Proteomes" id="UP001194696"/>
    </source>
</evidence>
<proteinExistence type="predicted"/>
<evidence type="ECO:0000313" key="1">
    <source>
        <dbReference type="EMBL" id="KAG0294871.1"/>
    </source>
</evidence>
<gene>
    <name evidence="1" type="ORF">BGZ96_000282</name>
</gene>
<reference evidence="1 2" key="1">
    <citation type="journal article" date="2020" name="Fungal Divers.">
        <title>Resolving the Mortierellaceae phylogeny through synthesis of multi-gene phylogenetics and phylogenomics.</title>
        <authorList>
            <person name="Vandepol N."/>
            <person name="Liber J."/>
            <person name="Desiro A."/>
            <person name="Na H."/>
            <person name="Kennedy M."/>
            <person name="Barry K."/>
            <person name="Grigoriev I.V."/>
            <person name="Miller A.N."/>
            <person name="O'Donnell K."/>
            <person name="Stajich J.E."/>
            <person name="Bonito G."/>
        </authorList>
    </citation>
    <scope>NUCLEOTIDE SEQUENCE [LARGE SCALE GENOMIC DNA]</scope>
    <source>
        <strain evidence="1 2">AD045</strain>
    </source>
</reference>
<accession>A0ABQ7KAT1</accession>
<dbReference type="Gene3D" id="3.30.1330.30">
    <property type="match status" value="1"/>
</dbReference>